<dbReference type="SUPFAM" id="SSF82693">
    <property type="entry name" value="Multidrug efflux transporter AcrB pore domain, PN1, PN2, PC1 and PC2 subdomains"/>
    <property type="match status" value="3"/>
</dbReference>
<keyword evidence="1" id="KW-1133">Transmembrane helix</keyword>
<dbReference type="InterPro" id="IPR001036">
    <property type="entry name" value="Acrflvin-R"/>
</dbReference>
<dbReference type="Gene3D" id="3.30.2090.10">
    <property type="entry name" value="Multidrug efflux transporter AcrB TolC docking domain, DN and DC subdomains"/>
    <property type="match status" value="2"/>
</dbReference>
<feature type="transmembrane region" description="Helical" evidence="1">
    <location>
        <begin position="987"/>
        <end position="1011"/>
    </location>
</feature>
<feature type="transmembrane region" description="Helical" evidence="1">
    <location>
        <begin position="363"/>
        <end position="383"/>
    </location>
</feature>
<dbReference type="GO" id="GO:0005886">
    <property type="term" value="C:plasma membrane"/>
    <property type="evidence" value="ECO:0007669"/>
    <property type="project" value="TreeGrafter"/>
</dbReference>
<organism evidence="2 3">
    <name type="scientific">Pseudomonas fluorescens</name>
    <dbReference type="NCBI Taxonomy" id="294"/>
    <lineage>
        <taxon>Bacteria</taxon>
        <taxon>Pseudomonadati</taxon>
        <taxon>Pseudomonadota</taxon>
        <taxon>Gammaproteobacteria</taxon>
        <taxon>Pseudomonadales</taxon>
        <taxon>Pseudomonadaceae</taxon>
        <taxon>Pseudomonas</taxon>
    </lineage>
</organism>
<dbReference type="SUPFAM" id="SSF82714">
    <property type="entry name" value="Multidrug efflux transporter AcrB TolC docking domain, DN and DC subdomains"/>
    <property type="match status" value="2"/>
</dbReference>
<feature type="transmembrane region" description="Helical" evidence="1">
    <location>
        <begin position="465"/>
        <end position="487"/>
    </location>
</feature>
<gene>
    <name evidence="2" type="primary">swrC</name>
    <name evidence="2" type="ORF">NCTC10392_03622</name>
</gene>
<evidence type="ECO:0000313" key="2">
    <source>
        <dbReference type="EMBL" id="SUD31684.1"/>
    </source>
</evidence>
<feature type="transmembrane region" description="Helical" evidence="1">
    <location>
        <begin position="884"/>
        <end position="904"/>
    </location>
</feature>
<dbReference type="Gene3D" id="3.30.70.1320">
    <property type="entry name" value="Multidrug efflux transporter AcrB pore domain like"/>
    <property type="match status" value="1"/>
</dbReference>
<feature type="transmembrane region" description="Helical" evidence="1">
    <location>
        <begin position="526"/>
        <end position="546"/>
    </location>
</feature>
<dbReference type="PANTHER" id="PTHR32063">
    <property type="match status" value="1"/>
</dbReference>
<keyword evidence="1" id="KW-0812">Transmembrane</keyword>
<sequence>MHGLNLSALAVKHRAVTLFLILAILAAGIYAFDKLGRAEDPLFTVKVMTITAAWPGATAQEMQEQVADRLEKRLQELDDYDRVETIAQPGFVSMRMTFLESTRPNEIQDRFYQTRKKLSDEAARLPKGVIGPFFNDEYSDVYFALYALEAEHLPHRQQVQMAEAMRQDFLRLPGVKKVNILGEQAQRVFVEFSYERLATLGIKPEQIFAALAAQNAVAPSGFVETAGARAYIRIDGAFDSLALIENVPLPVDGKVLRIADVATVSRGYEDPPSYRIRHQGDPALMLGIIMEKHWNGLDLDKGLKALEDKIQADLPLGVTFAKVSDQAKNIRLAVNEFMLKFFVALAVVMVISLLALGFRVGLVVAAAVPLTLSIVFVIMLLTGREFDRITLGALIISLGLLVDDAIIAIEMMVVKLEEGFDRIHAATFAWSSTAAPMLTGTLVTIIGFLPVGFARSGAGEYAGNIFWIVGFALIASWWVAVVFTPYLGVKLLPDIKPVLGGHDAIYAGPWYQKLRRLVQACVRRRWLVTGLVVSAFVLCGVGMGVVKKQFFPNSDRSELILEVYMPPGSAFKNTEAVAAQLEKALLQEPQARLVDTYVGGGAPRFFLSLNPELPDPAFAKLIVQTPDAQARDALKLRMRERIAGGEFPAARVRVTQLLFGPPVPFPVVFRVSGPDLNRLRSLSEEVRQVVAANRLAKDAFLDWGERSSGYRLVLDQDRLRLLGFTPNEVKSQLNALLSGNPITEVREGNRTVSVVARAQGSQREDLGNLDNMTLTNSTGVSVPLAQVGHFQAVMEEPILKRRNRASTFEVRADIVDGVQPPDVEMAVYKDLQPLIARLPPGYRVDIGGPVEESAKANVALAALFPIMILLTLTVIMFQVRSFGVMLMVFATAPLGLIGAMPTLLLFDQPFGFNAILGLIGIGGILMRNTLIFTDQIRQNQEQGMATGEAIVEATVRRARPVILTALAAALAFIPLTLSVFWSSLAYVLIGGVLVGTLLTLLFLPALCSLVLGRDKVGAAIPQTHRHPL</sequence>
<dbReference type="InterPro" id="IPR027463">
    <property type="entry name" value="AcrB_DN_DC_subdom"/>
</dbReference>
<dbReference type="Proteomes" id="UP000255125">
    <property type="component" value="Unassembled WGS sequence"/>
</dbReference>
<reference evidence="2 3" key="1">
    <citation type="submission" date="2018-06" db="EMBL/GenBank/DDBJ databases">
        <authorList>
            <consortium name="Pathogen Informatics"/>
            <person name="Doyle S."/>
        </authorList>
    </citation>
    <scope>NUCLEOTIDE SEQUENCE [LARGE SCALE GENOMIC DNA]</scope>
    <source>
        <strain evidence="2 3">NCTC10392</strain>
    </source>
</reference>
<dbReference type="PANTHER" id="PTHR32063:SF18">
    <property type="entry name" value="CATION EFFLUX SYSTEM PROTEIN"/>
    <property type="match status" value="1"/>
</dbReference>
<dbReference type="GO" id="GO:0042910">
    <property type="term" value="F:xenobiotic transmembrane transporter activity"/>
    <property type="evidence" value="ECO:0007669"/>
    <property type="project" value="TreeGrafter"/>
</dbReference>
<dbReference type="RefSeq" id="WP_038441934.1">
    <property type="nucleotide sequence ID" value="NZ_CP008896.1"/>
</dbReference>
<proteinExistence type="predicted"/>
<dbReference type="AlphaFoldDB" id="A0A379IFZ2"/>
<feature type="transmembrane region" description="Helical" evidence="1">
    <location>
        <begin position="858"/>
        <end position="877"/>
    </location>
</feature>
<dbReference type="PRINTS" id="PR00702">
    <property type="entry name" value="ACRIFLAVINRP"/>
</dbReference>
<dbReference type="Pfam" id="PF00873">
    <property type="entry name" value="ACR_tran"/>
    <property type="match status" value="1"/>
</dbReference>
<keyword evidence="1" id="KW-0472">Membrane</keyword>
<feature type="transmembrane region" description="Helical" evidence="1">
    <location>
        <begin position="434"/>
        <end position="453"/>
    </location>
</feature>
<dbReference type="EMBL" id="UGUS01000002">
    <property type="protein sequence ID" value="SUD31684.1"/>
    <property type="molecule type" value="Genomic_DNA"/>
</dbReference>
<feature type="transmembrane region" description="Helical" evidence="1">
    <location>
        <begin position="389"/>
        <end position="413"/>
    </location>
</feature>
<evidence type="ECO:0000313" key="3">
    <source>
        <dbReference type="Proteomes" id="UP000255125"/>
    </source>
</evidence>
<dbReference type="SUPFAM" id="SSF82866">
    <property type="entry name" value="Multidrug efflux transporter AcrB transmembrane domain"/>
    <property type="match status" value="2"/>
</dbReference>
<dbReference type="Gene3D" id="3.30.70.1440">
    <property type="entry name" value="Multidrug efflux transporter AcrB pore domain"/>
    <property type="match status" value="1"/>
</dbReference>
<feature type="transmembrane region" description="Helical" evidence="1">
    <location>
        <begin position="910"/>
        <end position="930"/>
    </location>
</feature>
<protein>
    <submittedName>
        <fullName evidence="2">Putative efflux protein</fullName>
    </submittedName>
</protein>
<dbReference type="Gene3D" id="3.30.70.1430">
    <property type="entry name" value="Multidrug efflux transporter AcrB pore domain"/>
    <property type="match status" value="2"/>
</dbReference>
<feature type="transmembrane region" description="Helical" evidence="1">
    <location>
        <begin position="961"/>
        <end position="981"/>
    </location>
</feature>
<accession>A0A379IFZ2</accession>
<dbReference type="OrthoDB" id="9757940at2"/>
<name>A0A379IFZ2_PSEFL</name>
<evidence type="ECO:0000256" key="1">
    <source>
        <dbReference type="SAM" id="Phobius"/>
    </source>
</evidence>
<dbReference type="Gene3D" id="1.20.1640.10">
    <property type="entry name" value="Multidrug efflux transporter AcrB transmembrane domain"/>
    <property type="match status" value="2"/>
</dbReference>
<feature type="transmembrane region" description="Helical" evidence="1">
    <location>
        <begin position="337"/>
        <end position="356"/>
    </location>
</feature>